<evidence type="ECO:0000256" key="3">
    <source>
        <dbReference type="ARBA" id="ARBA00022679"/>
    </source>
</evidence>
<dbReference type="InterPro" id="IPR011009">
    <property type="entry name" value="Kinase-like_dom_sf"/>
</dbReference>
<comment type="similarity">
    <text evidence="1">Belongs to the protein kinase superfamily. CAMK Ser/Thr protein kinase family. CaMK subfamily.</text>
</comment>
<organism evidence="10 11">
    <name type="scientific">Rehmannia glutinosa</name>
    <name type="common">Chinese foxglove</name>
    <dbReference type="NCBI Taxonomy" id="99300"/>
    <lineage>
        <taxon>Eukaryota</taxon>
        <taxon>Viridiplantae</taxon>
        <taxon>Streptophyta</taxon>
        <taxon>Embryophyta</taxon>
        <taxon>Tracheophyta</taxon>
        <taxon>Spermatophyta</taxon>
        <taxon>Magnoliopsida</taxon>
        <taxon>eudicotyledons</taxon>
        <taxon>Gunneridae</taxon>
        <taxon>Pentapetalae</taxon>
        <taxon>asterids</taxon>
        <taxon>lamiids</taxon>
        <taxon>Lamiales</taxon>
        <taxon>Orobanchaceae</taxon>
        <taxon>Rehmannieae</taxon>
        <taxon>Rehmannia</taxon>
    </lineage>
</organism>
<dbReference type="PROSITE" id="PS50011">
    <property type="entry name" value="PROTEIN_KINASE_DOM"/>
    <property type="match status" value="1"/>
</dbReference>
<evidence type="ECO:0000256" key="4">
    <source>
        <dbReference type="ARBA" id="ARBA00022741"/>
    </source>
</evidence>
<feature type="binding site" evidence="7">
    <location>
        <position position="98"/>
    </location>
    <ligand>
        <name>ATP</name>
        <dbReference type="ChEBI" id="CHEBI:30616"/>
    </ligand>
</feature>
<dbReference type="SMART" id="SM00220">
    <property type="entry name" value="S_TKc"/>
    <property type="match status" value="1"/>
</dbReference>
<evidence type="ECO:0000256" key="6">
    <source>
        <dbReference type="ARBA" id="ARBA00022840"/>
    </source>
</evidence>
<comment type="caution">
    <text evidence="10">The sequence shown here is derived from an EMBL/GenBank/DDBJ whole genome shotgun (WGS) entry which is preliminary data.</text>
</comment>
<dbReference type="Proteomes" id="UP001318860">
    <property type="component" value="Unassembled WGS sequence"/>
</dbReference>
<evidence type="ECO:0000313" key="11">
    <source>
        <dbReference type="Proteomes" id="UP001318860"/>
    </source>
</evidence>
<protein>
    <recommendedName>
        <fullName evidence="9">Protein kinase domain-containing protein</fullName>
    </recommendedName>
</protein>
<accession>A0ABR0XJL1</accession>
<dbReference type="Pfam" id="PF00069">
    <property type="entry name" value="Pkinase"/>
    <property type="match status" value="1"/>
</dbReference>
<dbReference type="InterPro" id="IPR050205">
    <property type="entry name" value="CDPK_Ser/Thr_kinases"/>
</dbReference>
<dbReference type="Gene3D" id="1.10.510.10">
    <property type="entry name" value="Transferase(Phosphotransferase) domain 1"/>
    <property type="match status" value="2"/>
</dbReference>
<reference evidence="10 11" key="1">
    <citation type="journal article" date="2021" name="Comput. Struct. Biotechnol. J.">
        <title>De novo genome assembly of the potent medicinal plant Rehmannia glutinosa using nanopore technology.</title>
        <authorList>
            <person name="Ma L."/>
            <person name="Dong C."/>
            <person name="Song C."/>
            <person name="Wang X."/>
            <person name="Zheng X."/>
            <person name="Niu Y."/>
            <person name="Chen S."/>
            <person name="Feng W."/>
        </authorList>
    </citation>
    <scope>NUCLEOTIDE SEQUENCE [LARGE SCALE GENOMIC DNA]</scope>
    <source>
        <strain evidence="10">DH-2019</strain>
    </source>
</reference>
<dbReference type="InterPro" id="IPR008271">
    <property type="entry name" value="Ser/Thr_kinase_AS"/>
</dbReference>
<gene>
    <name evidence="10" type="ORF">DH2020_006693</name>
</gene>
<keyword evidence="5" id="KW-0418">Kinase</keyword>
<evidence type="ECO:0000256" key="8">
    <source>
        <dbReference type="RuleBase" id="RU000304"/>
    </source>
</evidence>
<dbReference type="PANTHER" id="PTHR24349">
    <property type="entry name" value="SERINE/THREONINE-PROTEIN KINASE"/>
    <property type="match status" value="1"/>
</dbReference>
<keyword evidence="6 7" id="KW-0067">ATP-binding</keyword>
<evidence type="ECO:0000256" key="2">
    <source>
        <dbReference type="ARBA" id="ARBA00022527"/>
    </source>
</evidence>
<evidence type="ECO:0000256" key="7">
    <source>
        <dbReference type="PROSITE-ProRule" id="PRU10141"/>
    </source>
</evidence>
<dbReference type="EMBL" id="JABTTQ020000004">
    <property type="protein sequence ID" value="KAK6159379.1"/>
    <property type="molecule type" value="Genomic_DNA"/>
</dbReference>
<name>A0ABR0XJL1_REHGL</name>
<dbReference type="PROSITE" id="PS00107">
    <property type="entry name" value="PROTEIN_KINASE_ATP"/>
    <property type="match status" value="1"/>
</dbReference>
<dbReference type="SUPFAM" id="SSF47473">
    <property type="entry name" value="EF-hand"/>
    <property type="match status" value="1"/>
</dbReference>
<dbReference type="InterPro" id="IPR000719">
    <property type="entry name" value="Prot_kinase_dom"/>
</dbReference>
<proteinExistence type="inferred from homology"/>
<feature type="domain" description="Protein kinase" evidence="9">
    <location>
        <begin position="66"/>
        <end position="372"/>
    </location>
</feature>
<keyword evidence="4 7" id="KW-0547">Nucleotide-binding</keyword>
<dbReference type="InterPro" id="IPR011992">
    <property type="entry name" value="EF-hand-dom_pair"/>
</dbReference>
<evidence type="ECO:0000313" key="10">
    <source>
        <dbReference type="EMBL" id="KAK6159379.1"/>
    </source>
</evidence>
<evidence type="ECO:0000256" key="1">
    <source>
        <dbReference type="ARBA" id="ARBA00005354"/>
    </source>
</evidence>
<evidence type="ECO:0000259" key="9">
    <source>
        <dbReference type="PROSITE" id="PS50011"/>
    </source>
</evidence>
<keyword evidence="11" id="KW-1185">Reference proteome</keyword>
<dbReference type="Gene3D" id="1.10.238.10">
    <property type="entry name" value="EF-hand"/>
    <property type="match status" value="2"/>
</dbReference>
<dbReference type="InterPro" id="IPR017441">
    <property type="entry name" value="Protein_kinase_ATP_BS"/>
</dbReference>
<dbReference type="PROSITE" id="PS00108">
    <property type="entry name" value="PROTEIN_KINASE_ST"/>
    <property type="match status" value="1"/>
</dbReference>
<sequence>MGICASSHLQNPILTPQEMLRNIPSRHKPPHVLKRRDGGFPPPSPANLLTELDKNFGFSKKFASRFEVGEEVGQGNFGYTCAAIAKKGELKGQKVAVKIIPKSKMTTVFAIEEVRREVKILQALAGHPNILQFFDAFEDADNVYIVMELCEGGELLDKILTRGGKYSEHYAKAIIVQILNVVAFCHLQGVVHRDVKPENFLCTSEDENTRLKAIDFGLSDFIGPESDIFQAVLKDGPSFNENPWPSLSSESKDFVRRLLRKDPSRRITAAQALCHPWVQSHDKAKLTLDVLVFRLMKAYMRSSSLRKAALRALSKTLTVDELFYLKEQYNLMCPDASGGITLDTIKMALMKNPTDALKKDRALGLLDPENVFQEFCAAALSVHQLEVLESWEHRTGCAYEMFEKNGNRVIVIEELASELGLSPTVPVHAVLQEWIRPSDGKLTFLGFVKLLLKQPNRSSAKIQ</sequence>
<keyword evidence="2 8" id="KW-0723">Serine/threonine-protein kinase</keyword>
<evidence type="ECO:0000256" key="5">
    <source>
        <dbReference type="ARBA" id="ARBA00022777"/>
    </source>
</evidence>
<dbReference type="SUPFAM" id="SSF56112">
    <property type="entry name" value="Protein kinase-like (PK-like)"/>
    <property type="match status" value="1"/>
</dbReference>
<keyword evidence="3" id="KW-0808">Transferase</keyword>